<dbReference type="PANTHER" id="PTHR31288">
    <property type="entry name" value="O-FUCOSYLTRANSFERASE FAMILY PROTEIN"/>
    <property type="match status" value="1"/>
</dbReference>
<evidence type="ECO:0000313" key="7">
    <source>
        <dbReference type="EMBL" id="KAG2426205.1"/>
    </source>
</evidence>
<comment type="similarity">
    <text evidence="1">Belongs to the glycosyltransferase GT106 family.</text>
</comment>
<name>A0A835VSJ1_CHLIN</name>
<organism evidence="7 8">
    <name type="scientific">Chlamydomonas incerta</name>
    <dbReference type="NCBI Taxonomy" id="51695"/>
    <lineage>
        <taxon>Eukaryota</taxon>
        <taxon>Viridiplantae</taxon>
        <taxon>Chlorophyta</taxon>
        <taxon>core chlorophytes</taxon>
        <taxon>Chlorophyceae</taxon>
        <taxon>CS clade</taxon>
        <taxon>Chlamydomonadales</taxon>
        <taxon>Chlamydomonadaceae</taxon>
        <taxon>Chlamydomonas</taxon>
    </lineage>
</organism>
<keyword evidence="8" id="KW-1185">Reference proteome</keyword>
<evidence type="ECO:0000256" key="4">
    <source>
        <dbReference type="ARBA" id="ARBA00023277"/>
    </source>
</evidence>
<dbReference type="Gene3D" id="3.40.50.11350">
    <property type="match status" value="1"/>
</dbReference>
<dbReference type="Proteomes" id="UP000650467">
    <property type="component" value="Unassembled WGS sequence"/>
</dbReference>
<evidence type="ECO:0000313" key="8">
    <source>
        <dbReference type="Proteomes" id="UP000650467"/>
    </source>
</evidence>
<proteinExistence type="inferred from homology"/>
<evidence type="ECO:0000256" key="6">
    <source>
        <dbReference type="SAM" id="MobiDB-lite"/>
    </source>
</evidence>
<dbReference type="AlphaFoldDB" id="A0A835VSJ1"/>
<protein>
    <recommendedName>
        <fullName evidence="5">O-fucosyltransferase family protein</fullName>
    </recommendedName>
</protein>
<dbReference type="EMBL" id="JAEHOC010000049">
    <property type="protein sequence ID" value="KAG2426205.1"/>
    <property type="molecule type" value="Genomic_DNA"/>
</dbReference>
<dbReference type="PANTHER" id="PTHR31288:SF22">
    <property type="entry name" value="O-FUCOSYLTRANSFERASE 9"/>
    <property type="match status" value="1"/>
</dbReference>
<keyword evidence="4" id="KW-0119">Carbohydrate metabolism</keyword>
<evidence type="ECO:0000256" key="5">
    <source>
        <dbReference type="ARBA" id="ARBA00030350"/>
    </source>
</evidence>
<dbReference type="GO" id="GO:0006004">
    <property type="term" value="P:fucose metabolic process"/>
    <property type="evidence" value="ECO:0007669"/>
    <property type="project" value="UniProtKB-KW"/>
</dbReference>
<dbReference type="Pfam" id="PF10250">
    <property type="entry name" value="O-FucT"/>
    <property type="match status" value="1"/>
</dbReference>
<reference evidence="7" key="1">
    <citation type="journal article" date="2020" name="bioRxiv">
        <title>Comparative genomics of Chlamydomonas.</title>
        <authorList>
            <person name="Craig R.J."/>
            <person name="Hasan A.R."/>
            <person name="Ness R.W."/>
            <person name="Keightley P.D."/>
        </authorList>
    </citation>
    <scope>NUCLEOTIDE SEQUENCE</scope>
    <source>
        <strain evidence="7">SAG 7.73</strain>
    </source>
</reference>
<dbReference type="GO" id="GO:0016740">
    <property type="term" value="F:transferase activity"/>
    <property type="evidence" value="ECO:0007669"/>
    <property type="project" value="UniProtKB-KW"/>
</dbReference>
<gene>
    <name evidence="7" type="ORF">HXX76_013186</name>
</gene>
<evidence type="ECO:0000256" key="1">
    <source>
        <dbReference type="ARBA" id="ARBA00007737"/>
    </source>
</evidence>
<feature type="region of interest" description="Disordered" evidence="6">
    <location>
        <begin position="447"/>
        <end position="516"/>
    </location>
</feature>
<dbReference type="OrthoDB" id="534338at2759"/>
<dbReference type="InterPro" id="IPR019378">
    <property type="entry name" value="GDP-Fuc_O-FucTrfase"/>
</dbReference>
<feature type="compositionally biased region" description="Basic residues" evidence="6">
    <location>
        <begin position="478"/>
        <end position="489"/>
    </location>
</feature>
<evidence type="ECO:0000256" key="3">
    <source>
        <dbReference type="ARBA" id="ARBA00023253"/>
    </source>
</evidence>
<accession>A0A835VSJ1</accession>
<keyword evidence="2" id="KW-0808">Transferase</keyword>
<keyword evidence="3" id="KW-0294">Fucose metabolism</keyword>
<dbReference type="InterPro" id="IPR024709">
    <property type="entry name" value="FucosylTrfase_pln"/>
</dbReference>
<sequence length="516" mass="56573">MLLGALGALGAGPEDIRSFKKLSSAKRDRASDVDVKGKTTFIIPVLWHGPNNQATSIKEAIALASLLPGATVVLPDLAEHKFSDNAAHRMALNELFDLTAISKAAVSYVQLHELRKQWDGQLDVLLYFRDEKFPMVRRLVTRQMGLQPPDQEHWLRSPISMQKGCSAAQVEELRAMLKPYRFVAMLGYDDFALQTHKLAGTLLYDCGDDLCCEAYKQKGPLLRKSDRIYELAEDFISTSIGKGKPFIAGHIRPMPDPCVDLWKSPKEVLDPKEMYDTCRTDFMYSRFVPNLQALQKVYNTSTVFIMTHPVIRPRVFRMLKAGGIDPVFMDMEQFGAALRRPGAAPLATPLSFSLLAMAEEAVAAAAAAFLGTAESSMTGMIVQERLAHGTAPQHTYFMAEDPACADLPCPLPRYYQLPYEQRRLQVVAHMRNNSAAAAAVAAAGAPSGSAAASGSLRDRGDELDLGSQFGPDDGAARRRERAARARQRKLVSGAGGAAGAGRAARAPSRQRRRRRG</sequence>
<comment type="caution">
    <text evidence="7">The sequence shown here is derived from an EMBL/GenBank/DDBJ whole genome shotgun (WGS) entry which is preliminary data.</text>
</comment>
<evidence type="ECO:0000256" key="2">
    <source>
        <dbReference type="ARBA" id="ARBA00022679"/>
    </source>
</evidence>